<protein>
    <submittedName>
        <fullName evidence="1">Uncharacterized protein</fullName>
    </submittedName>
</protein>
<dbReference type="STRING" id="947013.SAMN04488109_1173"/>
<dbReference type="EMBL" id="FQWQ01000001">
    <property type="protein sequence ID" value="SHG63567.1"/>
    <property type="molecule type" value="Genomic_DNA"/>
</dbReference>
<keyword evidence="2" id="KW-1185">Reference proteome</keyword>
<proteinExistence type="predicted"/>
<evidence type="ECO:0000313" key="1">
    <source>
        <dbReference type="EMBL" id="SHG63567.1"/>
    </source>
</evidence>
<reference evidence="1 2" key="1">
    <citation type="submission" date="2016-11" db="EMBL/GenBank/DDBJ databases">
        <authorList>
            <person name="Jaros S."/>
            <person name="Januszkiewicz K."/>
            <person name="Wedrychowicz H."/>
        </authorList>
    </citation>
    <scope>NUCLEOTIDE SEQUENCE [LARGE SCALE GENOMIC DNA]</scope>
    <source>
        <strain evidence="1 2">DSM 24574</strain>
    </source>
</reference>
<dbReference type="OrthoDB" id="853580at2"/>
<dbReference type="RefSeq" id="WP_073131896.1">
    <property type="nucleotide sequence ID" value="NZ_FQWQ01000001.1"/>
</dbReference>
<evidence type="ECO:0000313" key="2">
    <source>
        <dbReference type="Proteomes" id="UP000184212"/>
    </source>
</evidence>
<dbReference type="AlphaFoldDB" id="A0A1M5LEV3"/>
<sequence>MKTTSYNPSPLEVDFANALHSLQKELEKHLQDNQVIHVESNIRRDNPMVKFSLLDKDGDPHEVVVRIIQIPDKF</sequence>
<dbReference type="Proteomes" id="UP000184212">
    <property type="component" value="Unassembled WGS sequence"/>
</dbReference>
<gene>
    <name evidence="1" type="ORF">SAMN04488109_1173</name>
</gene>
<organism evidence="1 2">
    <name type="scientific">Chryseolinea serpens</name>
    <dbReference type="NCBI Taxonomy" id="947013"/>
    <lineage>
        <taxon>Bacteria</taxon>
        <taxon>Pseudomonadati</taxon>
        <taxon>Bacteroidota</taxon>
        <taxon>Cytophagia</taxon>
        <taxon>Cytophagales</taxon>
        <taxon>Fulvivirgaceae</taxon>
        <taxon>Chryseolinea</taxon>
    </lineage>
</organism>
<name>A0A1M5LEV3_9BACT</name>
<accession>A0A1M5LEV3</accession>